<comment type="caution">
    <text evidence="1">The sequence shown here is derived from an EMBL/GenBank/DDBJ whole genome shotgun (WGS) entry which is preliminary data.</text>
</comment>
<accession>A0ACB9LAT5</accession>
<name>A0ACB9LAT5_BAUVA</name>
<evidence type="ECO:0000313" key="1">
    <source>
        <dbReference type="EMBL" id="KAI4306522.1"/>
    </source>
</evidence>
<dbReference type="EMBL" id="CM039437">
    <property type="protein sequence ID" value="KAI4306522.1"/>
    <property type="molecule type" value="Genomic_DNA"/>
</dbReference>
<protein>
    <submittedName>
        <fullName evidence="1">Uncharacterized protein</fullName>
    </submittedName>
</protein>
<proteinExistence type="predicted"/>
<evidence type="ECO:0000313" key="2">
    <source>
        <dbReference type="Proteomes" id="UP000828941"/>
    </source>
</evidence>
<gene>
    <name evidence="1" type="ORF">L6164_029793</name>
</gene>
<dbReference type="Proteomes" id="UP000828941">
    <property type="component" value="Chromosome 12"/>
</dbReference>
<sequence length="98" mass="10661">MEAIQSWVSEHKLSSIGALWAAGIGASLLANSRTGSAMKPSVRLIHARMHAQALTLAVLSSAAACHYYENHQNVARETAPAPNYITKMVEWEELLSPF</sequence>
<organism evidence="1 2">
    <name type="scientific">Bauhinia variegata</name>
    <name type="common">Purple orchid tree</name>
    <name type="synonym">Phanera variegata</name>
    <dbReference type="NCBI Taxonomy" id="167791"/>
    <lineage>
        <taxon>Eukaryota</taxon>
        <taxon>Viridiplantae</taxon>
        <taxon>Streptophyta</taxon>
        <taxon>Embryophyta</taxon>
        <taxon>Tracheophyta</taxon>
        <taxon>Spermatophyta</taxon>
        <taxon>Magnoliopsida</taxon>
        <taxon>eudicotyledons</taxon>
        <taxon>Gunneridae</taxon>
        <taxon>Pentapetalae</taxon>
        <taxon>rosids</taxon>
        <taxon>fabids</taxon>
        <taxon>Fabales</taxon>
        <taxon>Fabaceae</taxon>
        <taxon>Cercidoideae</taxon>
        <taxon>Cercideae</taxon>
        <taxon>Bauhiniinae</taxon>
        <taxon>Bauhinia</taxon>
    </lineage>
</organism>
<keyword evidence="2" id="KW-1185">Reference proteome</keyword>
<reference evidence="1 2" key="1">
    <citation type="journal article" date="2022" name="DNA Res.">
        <title>Chromosomal-level genome assembly of the orchid tree Bauhinia variegata (Leguminosae; Cercidoideae) supports the allotetraploid origin hypothesis of Bauhinia.</title>
        <authorList>
            <person name="Zhong Y."/>
            <person name="Chen Y."/>
            <person name="Zheng D."/>
            <person name="Pang J."/>
            <person name="Liu Y."/>
            <person name="Luo S."/>
            <person name="Meng S."/>
            <person name="Qian L."/>
            <person name="Wei D."/>
            <person name="Dai S."/>
            <person name="Zhou R."/>
        </authorList>
    </citation>
    <scope>NUCLEOTIDE SEQUENCE [LARGE SCALE GENOMIC DNA]</scope>
    <source>
        <strain evidence="1">BV-YZ2020</strain>
    </source>
</reference>